<dbReference type="SUPFAM" id="SSF51569">
    <property type="entry name" value="Aldolase"/>
    <property type="match status" value="1"/>
</dbReference>
<gene>
    <name evidence="2" type="ordered locus">Glov_1646</name>
</gene>
<evidence type="ECO:0000259" key="1">
    <source>
        <dbReference type="Pfam" id="PF18152"/>
    </source>
</evidence>
<accession>B3EAC4</accession>
<sequence length="69" mass="7582">MLIITKKNAPEEALDHVKEFLVTNGFDFHQSTGADRTIIGVIGDTHTLEESIISAMPGVHQVVRIRPDA</sequence>
<dbReference type="RefSeq" id="WP_012469704.1">
    <property type="nucleotide sequence ID" value="NC_010814.1"/>
</dbReference>
<dbReference type="Proteomes" id="UP000002420">
    <property type="component" value="Chromosome"/>
</dbReference>
<dbReference type="HOGENOM" id="CLU_2770005_0_0_7"/>
<evidence type="ECO:0000313" key="3">
    <source>
        <dbReference type="Proteomes" id="UP000002420"/>
    </source>
</evidence>
<dbReference type="Gene3D" id="3.30.70.1140">
    <property type="entry name" value="Phospho-2-dehydro-3-deoxyheptonate aldolase, domain 1"/>
    <property type="match status" value="1"/>
</dbReference>
<feature type="domain" description="DAHP synthase ferredoxin-like" evidence="1">
    <location>
        <begin position="1"/>
        <end position="66"/>
    </location>
</feature>
<proteinExistence type="predicted"/>
<protein>
    <recommendedName>
        <fullName evidence="1">DAHP synthase ferredoxin-like domain-containing protein</fullName>
    </recommendedName>
</protein>
<evidence type="ECO:0000313" key="2">
    <source>
        <dbReference type="EMBL" id="ACD95362.1"/>
    </source>
</evidence>
<dbReference type="Pfam" id="PF18152">
    <property type="entry name" value="DAHP_snth_FXD"/>
    <property type="match status" value="1"/>
</dbReference>
<dbReference type="STRING" id="398767.Glov_1646"/>
<dbReference type="OrthoDB" id="5397816at2"/>
<dbReference type="InterPro" id="IPR041071">
    <property type="entry name" value="DAHP_snth_FXD"/>
</dbReference>
<name>B3EAC4_TRIL1</name>
<dbReference type="KEGG" id="glo:Glov_1646"/>
<organism evidence="2 3">
    <name type="scientific">Trichlorobacter lovleyi (strain ATCC BAA-1151 / DSM 17278 / SZ)</name>
    <name type="common">Geobacter lovleyi</name>
    <dbReference type="NCBI Taxonomy" id="398767"/>
    <lineage>
        <taxon>Bacteria</taxon>
        <taxon>Pseudomonadati</taxon>
        <taxon>Thermodesulfobacteriota</taxon>
        <taxon>Desulfuromonadia</taxon>
        <taxon>Geobacterales</taxon>
        <taxon>Geobacteraceae</taxon>
        <taxon>Trichlorobacter</taxon>
    </lineage>
</organism>
<keyword evidence="3" id="KW-1185">Reference proteome</keyword>
<dbReference type="AlphaFoldDB" id="B3EAC4"/>
<reference evidence="2 3" key="1">
    <citation type="submission" date="2008-05" db="EMBL/GenBank/DDBJ databases">
        <title>Complete sequence of chromosome of Geobacter lovleyi SZ.</title>
        <authorList>
            <consortium name="US DOE Joint Genome Institute"/>
            <person name="Lucas S."/>
            <person name="Copeland A."/>
            <person name="Lapidus A."/>
            <person name="Glavina del Rio T."/>
            <person name="Dalin E."/>
            <person name="Tice H."/>
            <person name="Bruce D."/>
            <person name="Goodwin L."/>
            <person name="Pitluck S."/>
            <person name="Chertkov O."/>
            <person name="Meincke L."/>
            <person name="Brettin T."/>
            <person name="Detter J.C."/>
            <person name="Han C."/>
            <person name="Tapia R."/>
            <person name="Kuske C.R."/>
            <person name="Schmutz J."/>
            <person name="Larimer F."/>
            <person name="Land M."/>
            <person name="Hauser L."/>
            <person name="Kyrpides N."/>
            <person name="Mikhailova N."/>
            <person name="Sung Y."/>
            <person name="Fletcher K.E."/>
            <person name="Ritalahti K.M."/>
            <person name="Loeffler F.E."/>
            <person name="Richardson P."/>
        </authorList>
    </citation>
    <scope>NUCLEOTIDE SEQUENCE [LARGE SCALE GENOMIC DNA]</scope>
    <source>
        <strain evidence="3">ATCC BAA-1151 / DSM 17278 / SZ</strain>
    </source>
</reference>
<dbReference type="EMBL" id="CP001089">
    <property type="protein sequence ID" value="ACD95362.1"/>
    <property type="molecule type" value="Genomic_DNA"/>
</dbReference>